<evidence type="ECO:0000313" key="2">
    <source>
        <dbReference type="Proteomes" id="UP000041254"/>
    </source>
</evidence>
<protein>
    <submittedName>
        <fullName evidence="1">Uncharacterized protein</fullName>
    </submittedName>
</protein>
<reference evidence="1 2" key="1">
    <citation type="submission" date="2014-11" db="EMBL/GenBank/DDBJ databases">
        <authorList>
            <person name="Zhu J."/>
            <person name="Qi W."/>
            <person name="Song R."/>
        </authorList>
    </citation>
    <scope>NUCLEOTIDE SEQUENCE [LARGE SCALE GENOMIC DNA]</scope>
</reference>
<name>A0A0G4EJM5_VITBC</name>
<keyword evidence="2" id="KW-1185">Reference proteome</keyword>
<dbReference type="VEuPathDB" id="CryptoDB:Vbra_12215"/>
<dbReference type="InParanoid" id="A0A0G4EJM5"/>
<proteinExistence type="predicted"/>
<dbReference type="PhylomeDB" id="A0A0G4EJM5"/>
<organism evidence="1 2">
    <name type="scientific">Vitrella brassicaformis (strain CCMP3155)</name>
    <dbReference type="NCBI Taxonomy" id="1169540"/>
    <lineage>
        <taxon>Eukaryota</taxon>
        <taxon>Sar</taxon>
        <taxon>Alveolata</taxon>
        <taxon>Colpodellida</taxon>
        <taxon>Vitrellaceae</taxon>
        <taxon>Vitrella</taxon>
    </lineage>
</organism>
<dbReference type="Proteomes" id="UP000041254">
    <property type="component" value="Unassembled WGS sequence"/>
</dbReference>
<sequence length="173" mass="20209">MPAAPPEFPNLSRDNVLEWCDKVAALWDHHPEEFHRWHDAQDQDQLLHALRHMFDVAENWSDEELDQAPTNPPTTCAPPLPHPQHHYYLPPSPPAPPKLQFQPFMATQVELTGLAGVEGEAEEGWYEDDVNGVMLWERGEGNTWWVRSARQDWWMRMVWGVYSIWWGAPERSH</sequence>
<dbReference type="AlphaFoldDB" id="A0A0G4EJM5"/>
<gene>
    <name evidence="1" type="ORF">Vbra_12215</name>
</gene>
<dbReference type="EMBL" id="CDMY01000255">
    <property type="protein sequence ID" value="CEL97630.1"/>
    <property type="molecule type" value="Genomic_DNA"/>
</dbReference>
<accession>A0A0G4EJM5</accession>
<evidence type="ECO:0000313" key="1">
    <source>
        <dbReference type="EMBL" id="CEL97630.1"/>
    </source>
</evidence>